<reference evidence="4" key="2">
    <citation type="submission" date="2024-02" db="EMBL/GenBank/DDBJ databases">
        <title>Comparative genomics of Cryptococcus and Kwoniella reveals pathogenesis evolution and contrasting modes of karyotype evolution via chromosome fusion or intercentromeric recombination.</title>
        <authorList>
            <person name="Coelho M.A."/>
            <person name="David-Palma M."/>
            <person name="Shea T."/>
            <person name="Bowers K."/>
            <person name="McGinley-Smith S."/>
            <person name="Mohammad A.W."/>
            <person name="Gnirke A."/>
            <person name="Yurkov A.M."/>
            <person name="Nowrousian M."/>
            <person name="Sun S."/>
            <person name="Cuomo C.A."/>
            <person name="Heitman J."/>
        </authorList>
    </citation>
    <scope>NUCLEOTIDE SEQUENCE</scope>
    <source>
        <strain evidence="4">CBS 10117</strain>
    </source>
</reference>
<dbReference type="GeneID" id="28970317"/>
<keyword evidence="5" id="KW-1185">Reference proteome</keyword>
<comment type="similarity">
    <text evidence="1">Belongs to the short-chain dehydrogenases/reductases (SDR) family.</text>
</comment>
<keyword evidence="2" id="KW-0560">Oxidoreductase</keyword>
<dbReference type="AlphaFoldDB" id="A0AAJ8MIF1"/>
<dbReference type="PANTHER" id="PTHR43180">
    <property type="entry name" value="3-OXOACYL-(ACYL-CARRIER-PROTEIN) REDUCTASE (AFU_ORTHOLOGUE AFUA_6G11210)"/>
    <property type="match status" value="1"/>
</dbReference>
<dbReference type="Pfam" id="PF00106">
    <property type="entry name" value="adh_short"/>
    <property type="match status" value="2"/>
</dbReference>
<reference evidence="4" key="1">
    <citation type="submission" date="2013-07" db="EMBL/GenBank/DDBJ databases">
        <authorList>
            <consortium name="The Broad Institute Genome Sequencing Platform"/>
            <person name="Cuomo C."/>
            <person name="Litvintseva A."/>
            <person name="Chen Y."/>
            <person name="Heitman J."/>
            <person name="Sun S."/>
            <person name="Springer D."/>
            <person name="Dromer F."/>
            <person name="Young S.K."/>
            <person name="Zeng Q."/>
            <person name="Gargeya S."/>
            <person name="Fitzgerald M."/>
            <person name="Abouelleil A."/>
            <person name="Alvarado L."/>
            <person name="Berlin A.M."/>
            <person name="Chapman S.B."/>
            <person name="Dewar J."/>
            <person name="Goldberg J."/>
            <person name="Griggs A."/>
            <person name="Gujja S."/>
            <person name="Hansen M."/>
            <person name="Howarth C."/>
            <person name="Imamovic A."/>
            <person name="Larimer J."/>
            <person name="McCowan C."/>
            <person name="Murphy C."/>
            <person name="Pearson M."/>
            <person name="Priest M."/>
            <person name="Roberts A."/>
            <person name="Saif S."/>
            <person name="Shea T."/>
            <person name="Sykes S."/>
            <person name="Wortman J."/>
            <person name="Nusbaum C."/>
            <person name="Birren B."/>
        </authorList>
    </citation>
    <scope>NUCLEOTIDE SEQUENCE</scope>
    <source>
        <strain evidence="4">CBS 10117</strain>
    </source>
</reference>
<dbReference type="SUPFAM" id="SSF51735">
    <property type="entry name" value="NAD(P)-binding Rossmann-fold domains"/>
    <property type="match status" value="1"/>
</dbReference>
<dbReference type="Gene3D" id="3.40.50.720">
    <property type="entry name" value="NAD(P)-binding Rossmann-like Domain"/>
    <property type="match status" value="1"/>
</dbReference>
<dbReference type="InterPro" id="IPR002347">
    <property type="entry name" value="SDR_fam"/>
</dbReference>
<dbReference type="CDD" id="cd05233">
    <property type="entry name" value="SDR_c"/>
    <property type="match status" value="1"/>
</dbReference>
<dbReference type="RefSeq" id="XP_065825597.1">
    <property type="nucleotide sequence ID" value="XM_065969525.1"/>
</dbReference>
<sequence length="341" mass="36622">MAHDRDSEAGSKVQTFGLSKASSIDTATRAQILDNIKAKGDALGIGLKTESGGRMEGRVGVITGVGPLDGIGTATAELFAQEGAKHMYLLDMQEQPLVNMKEWMENRYPHTKITTIVGDSSSSKTISQLIERIVNEEGRLDFYFANAGIHHKQTIPKPLSTTDPAVPPPTPGSNEGPKVAAGKAMVELKEFLKPIDQVEEEEFMEVIRMNTLGAFLAIKYASQAMSIVAPEKGKMIPGGSIVLTSSIAGLKAKAGTIAYSAAKAAINSLTQTSAYEMIGKNVRINSIAPCFIETDMTKALFTLSKAGGSYDSMGLSILYKDRDLLLISRCDGKLTYCDYTK</sequence>
<proteinExistence type="inferred from homology"/>
<accession>A0AAJ8MIF1</accession>
<evidence type="ECO:0000313" key="4">
    <source>
        <dbReference type="EMBL" id="WWC64606.1"/>
    </source>
</evidence>
<dbReference type="EMBL" id="CP144538">
    <property type="protein sequence ID" value="WWC64606.1"/>
    <property type="molecule type" value="Genomic_DNA"/>
</dbReference>
<dbReference type="PRINTS" id="PR00081">
    <property type="entry name" value="GDHRDH"/>
</dbReference>
<dbReference type="GO" id="GO:0016491">
    <property type="term" value="F:oxidoreductase activity"/>
    <property type="evidence" value="ECO:0007669"/>
    <property type="project" value="UniProtKB-KW"/>
</dbReference>
<evidence type="ECO:0000313" key="5">
    <source>
        <dbReference type="Proteomes" id="UP000078595"/>
    </source>
</evidence>
<organism evidence="4 5">
    <name type="scientific">Kwoniella dejecticola CBS 10117</name>
    <dbReference type="NCBI Taxonomy" id="1296121"/>
    <lineage>
        <taxon>Eukaryota</taxon>
        <taxon>Fungi</taxon>
        <taxon>Dikarya</taxon>
        <taxon>Basidiomycota</taxon>
        <taxon>Agaricomycotina</taxon>
        <taxon>Tremellomycetes</taxon>
        <taxon>Tremellales</taxon>
        <taxon>Cryptococcaceae</taxon>
        <taxon>Kwoniella</taxon>
    </lineage>
</organism>
<name>A0AAJ8MIF1_9TREE</name>
<gene>
    <name evidence="4" type="ORF">I303_107217</name>
</gene>
<evidence type="ECO:0000256" key="2">
    <source>
        <dbReference type="ARBA" id="ARBA00023002"/>
    </source>
</evidence>
<feature type="region of interest" description="Disordered" evidence="3">
    <location>
        <begin position="154"/>
        <end position="178"/>
    </location>
</feature>
<dbReference type="InterPro" id="IPR036291">
    <property type="entry name" value="NAD(P)-bd_dom_sf"/>
</dbReference>
<dbReference type="PANTHER" id="PTHR43180:SF66">
    <property type="entry name" value="SHORT-CHAIN DEHYDROGENASE_REDUCTASE FAMILY PROTEIN"/>
    <property type="match status" value="1"/>
</dbReference>
<evidence type="ECO:0000256" key="1">
    <source>
        <dbReference type="ARBA" id="ARBA00006484"/>
    </source>
</evidence>
<evidence type="ECO:0000256" key="3">
    <source>
        <dbReference type="SAM" id="MobiDB-lite"/>
    </source>
</evidence>
<protein>
    <recommendedName>
        <fullName evidence="6">2,4-dienoyl-CoA reductase</fullName>
    </recommendedName>
</protein>
<dbReference type="Proteomes" id="UP000078595">
    <property type="component" value="Chromosome 9"/>
</dbReference>
<dbReference type="KEGG" id="kdj:28970317"/>
<evidence type="ECO:0008006" key="6">
    <source>
        <dbReference type="Google" id="ProtNLM"/>
    </source>
</evidence>